<organism evidence="1 2">
    <name type="scientific">Globodera rostochiensis</name>
    <name type="common">Golden nematode worm</name>
    <name type="synonym">Heterodera rostochiensis</name>
    <dbReference type="NCBI Taxonomy" id="31243"/>
    <lineage>
        <taxon>Eukaryota</taxon>
        <taxon>Metazoa</taxon>
        <taxon>Ecdysozoa</taxon>
        <taxon>Nematoda</taxon>
        <taxon>Chromadorea</taxon>
        <taxon>Rhabditida</taxon>
        <taxon>Tylenchina</taxon>
        <taxon>Tylenchomorpha</taxon>
        <taxon>Tylenchoidea</taxon>
        <taxon>Heteroderidae</taxon>
        <taxon>Heteroderinae</taxon>
        <taxon>Globodera</taxon>
    </lineage>
</organism>
<name>A0A914HWN8_GLORO</name>
<protein>
    <submittedName>
        <fullName evidence="2">Uncharacterized protein</fullName>
    </submittedName>
</protein>
<proteinExistence type="predicted"/>
<dbReference type="WBParaSite" id="Gr19_v10_g4466.t1">
    <property type="protein sequence ID" value="Gr19_v10_g4466.t1"/>
    <property type="gene ID" value="Gr19_v10_g4466"/>
</dbReference>
<accession>A0A914HWN8</accession>
<dbReference type="AlphaFoldDB" id="A0A914HWN8"/>
<keyword evidence="1" id="KW-1185">Reference proteome</keyword>
<evidence type="ECO:0000313" key="2">
    <source>
        <dbReference type="WBParaSite" id="Gr19_v10_g4466.t1"/>
    </source>
</evidence>
<evidence type="ECO:0000313" key="1">
    <source>
        <dbReference type="Proteomes" id="UP000887572"/>
    </source>
</evidence>
<sequence length="167" mass="16738">MTSSSSSFEDLVAPGGSSTGCDILLADSLLNDIEHFATNCCALRNLLGPPASECRGGTAVIAPAATAHAGGGGGTVQSGGAGGGGGGTAKCLQVHAALAHVSQSVRTLLLRYARLFKTSAVLVAISQLVQSIKMAVSAHFLDESTQLGLHALQRLEDAVALSLRGAL</sequence>
<reference evidence="2" key="1">
    <citation type="submission" date="2022-11" db="UniProtKB">
        <authorList>
            <consortium name="WormBaseParasite"/>
        </authorList>
    </citation>
    <scope>IDENTIFICATION</scope>
</reference>
<dbReference type="Proteomes" id="UP000887572">
    <property type="component" value="Unplaced"/>
</dbReference>